<feature type="chain" id="PRO_5032952424" evidence="1">
    <location>
        <begin position="17"/>
        <end position="31"/>
    </location>
</feature>
<dbReference type="Proteomes" id="UP000663868">
    <property type="component" value="Unassembled WGS sequence"/>
</dbReference>
<keyword evidence="1" id="KW-0732">Signal</keyword>
<feature type="non-terminal residue" evidence="2">
    <location>
        <position position="31"/>
    </location>
</feature>
<evidence type="ECO:0000313" key="2">
    <source>
        <dbReference type="EMBL" id="CAF4245953.1"/>
    </source>
</evidence>
<accession>A0A820EGM7</accession>
<feature type="signal peptide" evidence="1">
    <location>
        <begin position="1"/>
        <end position="16"/>
    </location>
</feature>
<dbReference type="EMBL" id="CAJOBB010010501">
    <property type="protein sequence ID" value="CAF4245953.1"/>
    <property type="molecule type" value="Genomic_DNA"/>
</dbReference>
<evidence type="ECO:0000313" key="3">
    <source>
        <dbReference type="Proteomes" id="UP000663868"/>
    </source>
</evidence>
<dbReference type="AlphaFoldDB" id="A0A820EGM7"/>
<name>A0A820EGM7_9BILA</name>
<proteinExistence type="predicted"/>
<sequence length="31" mass="3539">MDVWWILLILIVRTATEQSESKFMNSGAGLE</sequence>
<gene>
    <name evidence="2" type="ORF">KXQ929_LOCUS42538</name>
</gene>
<organism evidence="2 3">
    <name type="scientific">Adineta steineri</name>
    <dbReference type="NCBI Taxonomy" id="433720"/>
    <lineage>
        <taxon>Eukaryota</taxon>
        <taxon>Metazoa</taxon>
        <taxon>Spiralia</taxon>
        <taxon>Gnathifera</taxon>
        <taxon>Rotifera</taxon>
        <taxon>Eurotatoria</taxon>
        <taxon>Bdelloidea</taxon>
        <taxon>Adinetida</taxon>
        <taxon>Adinetidae</taxon>
        <taxon>Adineta</taxon>
    </lineage>
</organism>
<protein>
    <submittedName>
        <fullName evidence="2">Uncharacterized protein</fullName>
    </submittedName>
</protein>
<evidence type="ECO:0000256" key="1">
    <source>
        <dbReference type="SAM" id="SignalP"/>
    </source>
</evidence>
<reference evidence="2" key="1">
    <citation type="submission" date="2021-02" db="EMBL/GenBank/DDBJ databases">
        <authorList>
            <person name="Nowell W R."/>
        </authorList>
    </citation>
    <scope>NUCLEOTIDE SEQUENCE</scope>
</reference>
<comment type="caution">
    <text evidence="2">The sequence shown here is derived from an EMBL/GenBank/DDBJ whole genome shotgun (WGS) entry which is preliminary data.</text>
</comment>